<feature type="region of interest" description="Disordered" evidence="1">
    <location>
        <begin position="268"/>
        <end position="341"/>
    </location>
</feature>
<feature type="compositionally biased region" description="Acidic residues" evidence="1">
    <location>
        <begin position="279"/>
        <end position="296"/>
    </location>
</feature>
<evidence type="ECO:0000256" key="1">
    <source>
        <dbReference type="SAM" id="MobiDB-lite"/>
    </source>
</evidence>
<reference evidence="2" key="1">
    <citation type="submission" date="2021-02" db="EMBL/GenBank/DDBJ databases">
        <title>First Annotated Genome of the Yellow-green Alga Tribonema minus.</title>
        <authorList>
            <person name="Mahan K.M."/>
        </authorList>
    </citation>
    <scope>NUCLEOTIDE SEQUENCE</scope>
    <source>
        <strain evidence="2">UTEX B ZZ1240</strain>
    </source>
</reference>
<feature type="compositionally biased region" description="Acidic residues" evidence="1">
    <location>
        <begin position="311"/>
        <end position="323"/>
    </location>
</feature>
<dbReference type="CDD" id="cd00146">
    <property type="entry name" value="PKD"/>
    <property type="match status" value="1"/>
</dbReference>
<dbReference type="AlphaFoldDB" id="A0A835YZ00"/>
<sequence>MVLTIVASTSIVNVSIYGGSTGSVGATTVSGGTTPYTYAWTSSTGATAISDTTAGAKTALKAGTYTITVTDNVGATAAYTYTITQSAQLILIAGRITRATEEDTATGAIDATTITGGVTPYTVVWSTTGGTTIVGASASAHVSLLPGTYRITVTDSVGASAYHDYTVAVQTYTGLTIVPGQITEYLHDGKHLAHIAASTVSGGDGNYLVSWTSPPHGTAIKTDTLGEQTKLHASGPYTLTVIDGAGLGATHKFIMHHHHKLYHHPTGWSAHSPLHGDSAEEVDEADEDADETEEEQSERGAWGFLTVDSDVGSDEEDEEESDTEPMPPPQLPPQPQLPTEAELQRAACVSHVKEVAPRTYTMRVSDTLAFIELYCNELSGYNTFADRTTIEKFSVADPRPLVREMHAATNLALIGKHRPDNRFTLEPARQELMDLAESDHSEDKCETSGRRAYRMILFCAGGSNGNGANCSKFPGRKSQWCDSTTGTCAPDCPGIKKNNHHCRVTLYVSATVTQVARQEVQLEFRGSHTQNGIVAVPVAPANLKVSQVITDHHHSSLASSRSRALQDAFALIPQGAELSGRYRISRVGHSNAKAYVTKLTSSVVPGTFSAFDNLVRTHALRIYRPLPNRVIPLHYTAVEGGRMQLVLTSEDALDVLRDKSLQFLVSDSNWDLAKEKTVLTTVGCPLPGPAGGMQPIIASISNTENTETTMQVARSLQGAVPCCATCDHPWLDKWRDGVYNRWRSCSRDNPPLPNCWDRQSRHVEGGVQSRGKLKKLLGPTAAGMLPQFETAIRLLMRAQTAEVYQLVLLEVLELVTAWGSKRPSWLGRTPTAKFIKYLKTALGFEGTGWEGTMGDFSAHLLSLLHDTNNVTESHFMVIEKCLLYNKRNMAFSNLGPLFLGINAQGKPTRRLSYFQMVKQLSQWWKLEGGRKPKTEELHRAINGR</sequence>
<organism evidence="2 3">
    <name type="scientific">Tribonema minus</name>
    <dbReference type="NCBI Taxonomy" id="303371"/>
    <lineage>
        <taxon>Eukaryota</taxon>
        <taxon>Sar</taxon>
        <taxon>Stramenopiles</taxon>
        <taxon>Ochrophyta</taxon>
        <taxon>PX clade</taxon>
        <taxon>Xanthophyceae</taxon>
        <taxon>Tribonematales</taxon>
        <taxon>Tribonemataceae</taxon>
        <taxon>Tribonema</taxon>
    </lineage>
</organism>
<comment type="caution">
    <text evidence="2">The sequence shown here is derived from an EMBL/GenBank/DDBJ whole genome shotgun (WGS) entry which is preliminary data.</text>
</comment>
<evidence type="ECO:0000313" key="3">
    <source>
        <dbReference type="Proteomes" id="UP000664859"/>
    </source>
</evidence>
<keyword evidence="3" id="KW-1185">Reference proteome</keyword>
<name>A0A835YZ00_9STRA</name>
<dbReference type="EMBL" id="JAFCMP010000490">
    <property type="protein sequence ID" value="KAG5179178.1"/>
    <property type="molecule type" value="Genomic_DNA"/>
</dbReference>
<protein>
    <submittedName>
        <fullName evidence="2">Uncharacterized protein</fullName>
    </submittedName>
</protein>
<evidence type="ECO:0000313" key="2">
    <source>
        <dbReference type="EMBL" id="KAG5179178.1"/>
    </source>
</evidence>
<dbReference type="Proteomes" id="UP000664859">
    <property type="component" value="Unassembled WGS sequence"/>
</dbReference>
<gene>
    <name evidence="2" type="ORF">JKP88DRAFT_247593</name>
</gene>
<proteinExistence type="predicted"/>
<feature type="compositionally biased region" description="Pro residues" evidence="1">
    <location>
        <begin position="325"/>
        <end position="336"/>
    </location>
</feature>
<accession>A0A835YZ00</accession>